<dbReference type="Proteomes" id="UP001519328">
    <property type="component" value="Unassembled WGS sequence"/>
</dbReference>
<evidence type="ECO:0000313" key="6">
    <source>
        <dbReference type="Proteomes" id="UP001519328"/>
    </source>
</evidence>
<proteinExistence type="predicted"/>
<dbReference type="InterPro" id="IPR040442">
    <property type="entry name" value="Pyrv_kinase-like_dom_sf"/>
</dbReference>
<dbReference type="InterPro" id="IPR015813">
    <property type="entry name" value="Pyrv/PenolPyrv_kinase-like_dom"/>
</dbReference>
<name>A0ABS4H856_9BACI</name>
<feature type="domain" description="HpcH/HpaI aldolase/citrate lyase" evidence="4">
    <location>
        <begin position="5"/>
        <end position="213"/>
    </location>
</feature>
<keyword evidence="5" id="KW-0456">Lyase</keyword>
<comment type="caution">
    <text evidence="5">The sequence shown here is derived from an EMBL/GenBank/DDBJ whole genome shotgun (WGS) entry which is preliminary data.</text>
</comment>
<keyword evidence="6" id="KW-1185">Reference proteome</keyword>
<dbReference type="EMBL" id="JAGGKK010000001">
    <property type="protein sequence ID" value="MBP1947090.1"/>
    <property type="molecule type" value="Genomic_DNA"/>
</dbReference>
<evidence type="ECO:0000256" key="3">
    <source>
        <dbReference type="ARBA" id="ARBA00022842"/>
    </source>
</evidence>
<keyword evidence="2" id="KW-0479">Metal-binding</keyword>
<comment type="cofactor">
    <cofactor evidence="1">
        <name>Mg(2+)</name>
        <dbReference type="ChEBI" id="CHEBI:18420"/>
    </cofactor>
</comment>
<dbReference type="Gene3D" id="3.20.20.60">
    <property type="entry name" value="Phosphoenolpyruvate-binding domains"/>
    <property type="match status" value="1"/>
</dbReference>
<keyword evidence="3" id="KW-0460">Magnesium</keyword>
<dbReference type="InterPro" id="IPR011206">
    <property type="entry name" value="Citrate_lyase_beta/mcl1/mcl2"/>
</dbReference>
<dbReference type="GO" id="GO:0008816">
    <property type="term" value="F:citryl-CoA lyase activity"/>
    <property type="evidence" value="ECO:0007669"/>
    <property type="project" value="UniProtKB-EC"/>
</dbReference>
<dbReference type="PIRSF" id="PIRSF015582">
    <property type="entry name" value="Cit_lyase_B"/>
    <property type="match status" value="1"/>
</dbReference>
<accession>A0ABS4H856</accession>
<dbReference type="RefSeq" id="WP_209478762.1">
    <property type="nucleotide sequence ID" value="NZ_JAGGKK010000001.1"/>
</dbReference>
<protein>
    <submittedName>
        <fullName evidence="5">Citrate lyase subunit beta/citryl-CoA lyase</fullName>
        <ecNumber evidence="5">4.1.3.34</ecNumber>
    </submittedName>
</protein>
<evidence type="ECO:0000313" key="5">
    <source>
        <dbReference type="EMBL" id="MBP1947090.1"/>
    </source>
</evidence>
<organism evidence="5 6">
    <name type="scientific">Virgibacillus litoralis</name>
    <dbReference type="NCBI Taxonomy" id="578221"/>
    <lineage>
        <taxon>Bacteria</taxon>
        <taxon>Bacillati</taxon>
        <taxon>Bacillota</taxon>
        <taxon>Bacilli</taxon>
        <taxon>Bacillales</taxon>
        <taxon>Bacillaceae</taxon>
        <taxon>Virgibacillus</taxon>
    </lineage>
</organism>
<dbReference type="PANTHER" id="PTHR32308">
    <property type="entry name" value="LYASE BETA SUBUNIT, PUTATIVE (AFU_ORTHOLOGUE AFUA_4G13030)-RELATED"/>
    <property type="match status" value="1"/>
</dbReference>
<dbReference type="InterPro" id="IPR005000">
    <property type="entry name" value="Aldolase/citrate-lyase_domain"/>
</dbReference>
<dbReference type="SUPFAM" id="SSF51621">
    <property type="entry name" value="Phosphoenolpyruvate/pyruvate domain"/>
    <property type="match status" value="1"/>
</dbReference>
<evidence type="ECO:0000256" key="1">
    <source>
        <dbReference type="ARBA" id="ARBA00001946"/>
    </source>
</evidence>
<evidence type="ECO:0000259" key="4">
    <source>
        <dbReference type="Pfam" id="PF03328"/>
    </source>
</evidence>
<gene>
    <name evidence="5" type="ORF">J2Z82_000013</name>
</gene>
<dbReference type="Pfam" id="PF03328">
    <property type="entry name" value="HpcH_HpaI"/>
    <property type="match status" value="1"/>
</dbReference>
<dbReference type="EC" id="4.1.3.34" evidence="5"/>
<evidence type="ECO:0000256" key="2">
    <source>
        <dbReference type="ARBA" id="ARBA00022723"/>
    </source>
</evidence>
<sequence length="273" mass="30953">MDLTYLFVPGISERKISKSFSSMANVIIIDLEDAVTISRKDEARHIVYNMLINKTEKLNKTFIRINSYLSPWFREDLRLVSDLSIDGVIIPKCEDASTIKNTMNLIDKQLEIIPLIESASGVHNVKSIIRSSNQIDKVAFGAVDYAIDLGVDWTPKGEERRLAMQKLVLASRTCGISSPIDAVFPILNNQDEFKLDANYGKGIGFYGKMVIHPNHVQWVNEVYKPTEQQLKWSKKVVNIYENGENSGAVELDGNLIDYPIYSQAIRILSYYDK</sequence>
<reference evidence="5 6" key="1">
    <citation type="submission" date="2021-03" db="EMBL/GenBank/DDBJ databases">
        <title>Genomic Encyclopedia of Type Strains, Phase IV (KMG-IV): sequencing the most valuable type-strain genomes for metagenomic binning, comparative biology and taxonomic classification.</title>
        <authorList>
            <person name="Goeker M."/>
        </authorList>
    </citation>
    <scope>NUCLEOTIDE SEQUENCE [LARGE SCALE GENOMIC DNA]</scope>
    <source>
        <strain evidence="5 6">DSM 21085</strain>
    </source>
</reference>
<dbReference type="PANTHER" id="PTHR32308:SF0">
    <property type="entry name" value="HPCH_HPAI ALDOLASE_CITRATE LYASE DOMAIN-CONTAINING PROTEIN"/>
    <property type="match status" value="1"/>
</dbReference>